<dbReference type="RefSeq" id="XP_002479332.1">
    <property type="nucleotide sequence ID" value="XM_002479287.1"/>
</dbReference>
<protein>
    <recommendedName>
        <fullName evidence="4">Secreted protein</fullName>
    </recommendedName>
</protein>
<feature type="chain" id="PRO_5002874770" description="Secreted protein" evidence="1">
    <location>
        <begin position="22"/>
        <end position="177"/>
    </location>
</feature>
<keyword evidence="3" id="KW-1185">Reference proteome</keyword>
<dbReference type="OrthoDB" id="4225951at2759"/>
<dbReference type="AlphaFoldDB" id="B8M3J7"/>
<evidence type="ECO:0008006" key="4">
    <source>
        <dbReference type="Google" id="ProtNLM"/>
    </source>
</evidence>
<dbReference type="OMA" id="ARYSAIM"/>
<dbReference type="HOGENOM" id="CLU_1518843_0_0_1"/>
<dbReference type="InParanoid" id="B8M3J7"/>
<accession>B8M3J7</accession>
<organism evidence="2 3">
    <name type="scientific">Talaromyces stipitatus (strain ATCC 10500 / CBS 375.48 / QM 6759 / NRRL 1006)</name>
    <name type="common">Penicillium stipitatum</name>
    <dbReference type="NCBI Taxonomy" id="441959"/>
    <lineage>
        <taxon>Eukaryota</taxon>
        <taxon>Fungi</taxon>
        <taxon>Dikarya</taxon>
        <taxon>Ascomycota</taxon>
        <taxon>Pezizomycotina</taxon>
        <taxon>Eurotiomycetes</taxon>
        <taxon>Eurotiomycetidae</taxon>
        <taxon>Eurotiales</taxon>
        <taxon>Trichocomaceae</taxon>
        <taxon>Talaromyces</taxon>
        <taxon>Talaromyces sect. Talaromyces</taxon>
    </lineage>
</organism>
<evidence type="ECO:0000256" key="1">
    <source>
        <dbReference type="SAM" id="SignalP"/>
    </source>
</evidence>
<keyword evidence="1" id="KW-0732">Signal</keyword>
<dbReference type="PANTHER" id="PTHR35605">
    <property type="entry name" value="ECP2 EFFECTOR PROTEIN DOMAIN-CONTAINING PROTEIN-RELATED"/>
    <property type="match status" value="1"/>
</dbReference>
<reference evidence="3" key="1">
    <citation type="journal article" date="2015" name="Genome Announc.">
        <title>Genome sequence of the AIDS-associated pathogen Penicillium marneffei (ATCC18224) and its near taxonomic relative Talaromyces stipitatus (ATCC10500).</title>
        <authorList>
            <person name="Nierman W.C."/>
            <person name="Fedorova-Abrams N.D."/>
            <person name="Andrianopoulos A."/>
        </authorList>
    </citation>
    <scope>NUCLEOTIDE SEQUENCE [LARGE SCALE GENOMIC DNA]</scope>
    <source>
        <strain evidence="3">ATCC 10500 / CBS 375.48 / QM 6759 / NRRL 1006</strain>
    </source>
</reference>
<proteinExistence type="predicted"/>
<dbReference type="EMBL" id="EQ962653">
    <property type="protein sequence ID" value="EED22369.1"/>
    <property type="molecule type" value="Genomic_DNA"/>
</dbReference>
<evidence type="ECO:0000313" key="2">
    <source>
        <dbReference type="EMBL" id="EED22369.1"/>
    </source>
</evidence>
<dbReference type="STRING" id="441959.B8M3J7"/>
<evidence type="ECO:0000313" key="3">
    <source>
        <dbReference type="Proteomes" id="UP000001745"/>
    </source>
</evidence>
<gene>
    <name evidence="2" type="ORF">TSTA_096180</name>
</gene>
<dbReference type="PhylomeDB" id="B8M3J7"/>
<dbReference type="GeneID" id="8105929"/>
<dbReference type="VEuPathDB" id="FungiDB:TSTA_096180"/>
<dbReference type="Proteomes" id="UP000001745">
    <property type="component" value="Unassembled WGS sequence"/>
</dbReference>
<name>B8M3J7_TALSN</name>
<dbReference type="PANTHER" id="PTHR35605:SF1">
    <property type="entry name" value="ECP2 EFFECTOR PROTEIN DOMAIN-CONTAINING PROTEIN-RELATED"/>
    <property type="match status" value="1"/>
</dbReference>
<sequence>MFLKSFLPWSAFLLLNVNAAAINVPDDDPLDGLIASILPINLENDTTAHLTPLDKRQNFKNAQYKCHPDGPQWKVAEVGSIMAGVQHLVDPKLAQEKPSNGPNGCGRVSCSNNAGIWWCNTNAKSSLTIDSFTLVAAGAQYIVEKCGYWDYGTSRQVVSGWTYPDPNWAVVVAHASC</sequence>
<dbReference type="eggNOG" id="ENOG502SRRT">
    <property type="taxonomic scope" value="Eukaryota"/>
</dbReference>
<feature type="signal peptide" evidence="1">
    <location>
        <begin position="1"/>
        <end position="21"/>
    </location>
</feature>